<dbReference type="EMBL" id="KZ772700">
    <property type="protein sequence ID" value="PTQ42801.1"/>
    <property type="molecule type" value="Genomic_DNA"/>
</dbReference>
<gene>
    <name evidence="1" type="ORF">MARPO_0028s0108</name>
</gene>
<sequence length="86" mass="9735">MSESAAGQHEILILVPEASRSSAEQMTFLAFLKPRETHQTSRTLSVSRNGLPILDVCCGYFTRLYESEEEDATQLTAFKCEMKKEF</sequence>
<accession>A0A2R6X9M3</accession>
<protein>
    <submittedName>
        <fullName evidence="1">Uncharacterized protein</fullName>
    </submittedName>
</protein>
<dbReference type="Gramene" id="Mp2g00430.1">
    <property type="protein sequence ID" value="Mp2g00430.1.cds1"/>
    <property type="gene ID" value="Mp2g00430"/>
</dbReference>
<organism evidence="1 2">
    <name type="scientific">Marchantia polymorpha</name>
    <name type="common">Common liverwort</name>
    <name type="synonym">Marchantia aquatica</name>
    <dbReference type="NCBI Taxonomy" id="3197"/>
    <lineage>
        <taxon>Eukaryota</taxon>
        <taxon>Viridiplantae</taxon>
        <taxon>Streptophyta</taxon>
        <taxon>Embryophyta</taxon>
        <taxon>Marchantiophyta</taxon>
        <taxon>Marchantiopsida</taxon>
        <taxon>Marchantiidae</taxon>
        <taxon>Marchantiales</taxon>
        <taxon>Marchantiaceae</taxon>
        <taxon>Marchantia</taxon>
    </lineage>
</organism>
<name>A0A2R6X9M3_MARPO</name>
<reference evidence="2" key="1">
    <citation type="journal article" date="2017" name="Cell">
        <title>Insights into land plant evolution garnered from the Marchantia polymorpha genome.</title>
        <authorList>
            <person name="Bowman J.L."/>
            <person name="Kohchi T."/>
            <person name="Yamato K.T."/>
            <person name="Jenkins J."/>
            <person name="Shu S."/>
            <person name="Ishizaki K."/>
            <person name="Yamaoka S."/>
            <person name="Nishihama R."/>
            <person name="Nakamura Y."/>
            <person name="Berger F."/>
            <person name="Adam C."/>
            <person name="Aki S.S."/>
            <person name="Althoff F."/>
            <person name="Araki T."/>
            <person name="Arteaga-Vazquez M.A."/>
            <person name="Balasubrmanian S."/>
            <person name="Barry K."/>
            <person name="Bauer D."/>
            <person name="Boehm C.R."/>
            <person name="Briginshaw L."/>
            <person name="Caballero-Perez J."/>
            <person name="Catarino B."/>
            <person name="Chen F."/>
            <person name="Chiyoda S."/>
            <person name="Chovatia M."/>
            <person name="Davies K.M."/>
            <person name="Delmans M."/>
            <person name="Demura T."/>
            <person name="Dierschke T."/>
            <person name="Dolan L."/>
            <person name="Dorantes-Acosta A.E."/>
            <person name="Eklund D.M."/>
            <person name="Florent S.N."/>
            <person name="Flores-Sandoval E."/>
            <person name="Fujiyama A."/>
            <person name="Fukuzawa H."/>
            <person name="Galik B."/>
            <person name="Grimanelli D."/>
            <person name="Grimwood J."/>
            <person name="Grossniklaus U."/>
            <person name="Hamada T."/>
            <person name="Haseloff J."/>
            <person name="Hetherington A.J."/>
            <person name="Higo A."/>
            <person name="Hirakawa Y."/>
            <person name="Hundley H.N."/>
            <person name="Ikeda Y."/>
            <person name="Inoue K."/>
            <person name="Inoue S.I."/>
            <person name="Ishida S."/>
            <person name="Jia Q."/>
            <person name="Kakita M."/>
            <person name="Kanazawa T."/>
            <person name="Kawai Y."/>
            <person name="Kawashima T."/>
            <person name="Kennedy M."/>
            <person name="Kinose K."/>
            <person name="Kinoshita T."/>
            <person name="Kohara Y."/>
            <person name="Koide E."/>
            <person name="Komatsu K."/>
            <person name="Kopischke S."/>
            <person name="Kubo M."/>
            <person name="Kyozuka J."/>
            <person name="Lagercrantz U."/>
            <person name="Lin S.S."/>
            <person name="Lindquist E."/>
            <person name="Lipzen A.M."/>
            <person name="Lu C.W."/>
            <person name="De Luna E."/>
            <person name="Martienssen R.A."/>
            <person name="Minamino N."/>
            <person name="Mizutani M."/>
            <person name="Mizutani M."/>
            <person name="Mochizuki N."/>
            <person name="Monte I."/>
            <person name="Mosher R."/>
            <person name="Nagasaki H."/>
            <person name="Nakagami H."/>
            <person name="Naramoto S."/>
            <person name="Nishitani K."/>
            <person name="Ohtani M."/>
            <person name="Okamoto T."/>
            <person name="Okumura M."/>
            <person name="Phillips J."/>
            <person name="Pollak B."/>
            <person name="Reinders A."/>
            <person name="Rovekamp M."/>
            <person name="Sano R."/>
            <person name="Sawa S."/>
            <person name="Schmid M.W."/>
            <person name="Shirakawa M."/>
            <person name="Solano R."/>
            <person name="Spunde A."/>
            <person name="Suetsugu N."/>
            <person name="Sugano S."/>
            <person name="Sugiyama A."/>
            <person name="Sun R."/>
            <person name="Suzuki Y."/>
            <person name="Takenaka M."/>
            <person name="Takezawa D."/>
            <person name="Tomogane H."/>
            <person name="Tsuzuki M."/>
            <person name="Ueda T."/>
            <person name="Umeda M."/>
            <person name="Ward J.M."/>
            <person name="Watanabe Y."/>
            <person name="Yazaki K."/>
            <person name="Yokoyama R."/>
            <person name="Yoshitake Y."/>
            <person name="Yotsui I."/>
            <person name="Zachgo S."/>
            <person name="Schmutz J."/>
        </authorList>
    </citation>
    <scope>NUCLEOTIDE SEQUENCE [LARGE SCALE GENOMIC DNA]</scope>
    <source>
        <strain evidence="2">Tak-1</strain>
    </source>
</reference>
<evidence type="ECO:0000313" key="2">
    <source>
        <dbReference type="Proteomes" id="UP000244005"/>
    </source>
</evidence>
<keyword evidence="2" id="KW-1185">Reference proteome</keyword>
<evidence type="ECO:0000313" key="1">
    <source>
        <dbReference type="EMBL" id="PTQ42801.1"/>
    </source>
</evidence>
<dbReference type="AlphaFoldDB" id="A0A2R6X9M3"/>
<dbReference type="Proteomes" id="UP000244005">
    <property type="component" value="Unassembled WGS sequence"/>
</dbReference>
<proteinExistence type="predicted"/>